<sequence>MLFSDVLHSPAETTVTDLRDYPEWRRGRLCYGVWAVPVDDPALLDYIASVQRRLADLLHPMAQRQPHLTVFVCGFEQPSRIWDDDFSQAQFQAQILALHRTCGTSFALPLTAPDSFASAAFVTVGDPQGRLAAWREVLGSESREVRQAAYVPHITLGLYRRRVSAEIVRQRVGEVEAPPAPLRVDSLHYATFDARLQSGPLESRYRLMLDACGNSRGVWSTRCC</sequence>
<dbReference type="Proteomes" id="UP001556220">
    <property type="component" value="Unassembled WGS sequence"/>
</dbReference>
<dbReference type="InterPro" id="IPR009097">
    <property type="entry name" value="Cyclic_Pdiesterase"/>
</dbReference>
<proteinExistence type="predicted"/>
<dbReference type="GO" id="GO:0016874">
    <property type="term" value="F:ligase activity"/>
    <property type="evidence" value="ECO:0007669"/>
    <property type="project" value="UniProtKB-KW"/>
</dbReference>
<keyword evidence="1" id="KW-0436">Ligase</keyword>
<dbReference type="SUPFAM" id="SSF55144">
    <property type="entry name" value="LigT-like"/>
    <property type="match status" value="1"/>
</dbReference>
<accession>A0ABV3QF56</accession>
<comment type="caution">
    <text evidence="1">The sequence shown here is derived from an EMBL/GenBank/DDBJ whole genome shotgun (WGS) entry which is preliminary data.</text>
</comment>
<keyword evidence="2" id="KW-1185">Reference proteome</keyword>
<reference evidence="1 2" key="1">
    <citation type="submission" date="2024-06" db="EMBL/GenBank/DDBJ databases">
        <authorList>
            <person name="Woo H."/>
        </authorList>
    </citation>
    <scope>NUCLEOTIDE SEQUENCE [LARGE SCALE GENOMIC DNA]</scope>
    <source>
        <strain evidence="1 2">Si-c</strain>
    </source>
</reference>
<dbReference type="Gene3D" id="3.90.1140.10">
    <property type="entry name" value="Cyclic phosphodiesterase"/>
    <property type="match status" value="1"/>
</dbReference>
<evidence type="ECO:0000313" key="1">
    <source>
        <dbReference type="EMBL" id="MEW9572319.1"/>
    </source>
</evidence>
<gene>
    <name evidence="1" type="ORF">ABQJ54_11205</name>
</gene>
<protein>
    <submittedName>
        <fullName evidence="1">2'-5' RNA ligase family protein</fullName>
    </submittedName>
</protein>
<organism evidence="1 2">
    <name type="scientific">Rhodanobacter lycopersici</name>
    <dbReference type="NCBI Taxonomy" id="3162487"/>
    <lineage>
        <taxon>Bacteria</taxon>
        <taxon>Pseudomonadati</taxon>
        <taxon>Pseudomonadota</taxon>
        <taxon>Gammaproteobacteria</taxon>
        <taxon>Lysobacterales</taxon>
        <taxon>Rhodanobacteraceae</taxon>
        <taxon>Rhodanobacter</taxon>
    </lineage>
</organism>
<dbReference type="Pfam" id="PF13563">
    <property type="entry name" value="2_5_RNA_ligase2"/>
    <property type="match status" value="1"/>
</dbReference>
<evidence type="ECO:0000313" key="2">
    <source>
        <dbReference type="Proteomes" id="UP001556220"/>
    </source>
</evidence>
<name>A0ABV3QF56_9GAMM</name>
<dbReference type="EMBL" id="JBFOHK010000002">
    <property type="protein sequence ID" value="MEW9572319.1"/>
    <property type="molecule type" value="Genomic_DNA"/>
</dbReference>